<name>A0AAU9UXF9_EUPED</name>
<protein>
    <submittedName>
        <fullName evidence="2">Uncharacterized protein</fullName>
    </submittedName>
</protein>
<evidence type="ECO:0000313" key="2">
    <source>
        <dbReference type="EMBL" id="CAH2103259.1"/>
    </source>
</evidence>
<feature type="compositionally biased region" description="Polar residues" evidence="1">
    <location>
        <begin position="26"/>
        <end position="42"/>
    </location>
</feature>
<proteinExistence type="predicted"/>
<dbReference type="Proteomes" id="UP001153954">
    <property type="component" value="Unassembled WGS sequence"/>
</dbReference>
<dbReference type="EMBL" id="CAKOGL010000026">
    <property type="protein sequence ID" value="CAH2103259.1"/>
    <property type="molecule type" value="Genomic_DNA"/>
</dbReference>
<accession>A0AAU9UXF9</accession>
<keyword evidence="3" id="KW-1185">Reference proteome</keyword>
<feature type="region of interest" description="Disordered" evidence="1">
    <location>
        <begin position="13"/>
        <end position="56"/>
    </location>
</feature>
<sequence>MYTSLKTVVFEHEPEDIEGEKGCPSLINNNMFDTPSFDPTSDTSDHDMNSVQPKSSKKFRNKILKSYVDYLSDNEDFSAGSSDLWSMNESEISINSQNKKKRCTKKKQKIINNNEKTVNRIEKIKQK</sequence>
<reference evidence="2" key="1">
    <citation type="submission" date="2022-03" db="EMBL/GenBank/DDBJ databases">
        <authorList>
            <person name="Tunstrom K."/>
        </authorList>
    </citation>
    <scope>NUCLEOTIDE SEQUENCE</scope>
</reference>
<dbReference type="AlphaFoldDB" id="A0AAU9UXF9"/>
<comment type="caution">
    <text evidence="2">The sequence shown here is derived from an EMBL/GenBank/DDBJ whole genome shotgun (WGS) entry which is preliminary data.</text>
</comment>
<organism evidence="2 3">
    <name type="scientific">Euphydryas editha</name>
    <name type="common">Edith's checkerspot</name>
    <dbReference type="NCBI Taxonomy" id="104508"/>
    <lineage>
        <taxon>Eukaryota</taxon>
        <taxon>Metazoa</taxon>
        <taxon>Ecdysozoa</taxon>
        <taxon>Arthropoda</taxon>
        <taxon>Hexapoda</taxon>
        <taxon>Insecta</taxon>
        <taxon>Pterygota</taxon>
        <taxon>Neoptera</taxon>
        <taxon>Endopterygota</taxon>
        <taxon>Lepidoptera</taxon>
        <taxon>Glossata</taxon>
        <taxon>Ditrysia</taxon>
        <taxon>Papilionoidea</taxon>
        <taxon>Nymphalidae</taxon>
        <taxon>Nymphalinae</taxon>
        <taxon>Euphydryas</taxon>
    </lineage>
</organism>
<evidence type="ECO:0000256" key="1">
    <source>
        <dbReference type="SAM" id="MobiDB-lite"/>
    </source>
</evidence>
<gene>
    <name evidence="2" type="ORF">EEDITHA_LOCUS17798</name>
</gene>
<evidence type="ECO:0000313" key="3">
    <source>
        <dbReference type="Proteomes" id="UP001153954"/>
    </source>
</evidence>